<feature type="compositionally biased region" description="Polar residues" evidence="2">
    <location>
        <begin position="568"/>
        <end position="590"/>
    </location>
</feature>
<evidence type="ECO:0000313" key="3">
    <source>
        <dbReference type="EMBL" id="KAJ3135034.1"/>
    </source>
</evidence>
<accession>A0AAD5TCU6</accession>
<name>A0AAD5TCU6_9FUNG</name>
<keyword evidence="4" id="KW-1185">Reference proteome</keyword>
<sequence>MDQTNLEAMPISVPVTTNSSAMITSCRPLPDDIATMSDGDTGCQYCGVSYLLLSKYNRIVKHVSTLEQQLETLKAFAIDYPILLAKHSELEIAHTEISAHAQELAQEAAHAKEEAGRAIRGHHELQLRYTRLTYDFECMSQRGQWMDDSLKGQIKFLAKSLCYTREEISLIKQRLSVLRNEFQTTLIESLESLKSTTSQWIYAKVSDFVASAVAANSRVLTTRNLDTTNSLMTEIEGLKEDLTESDKRYNQLLEEIKNTTDQYEEYLNLNKESHDQLSKELELENSATKQLEQHYSILQTEKTNDENRQELERQDHEKTINALKAVILEYETKISTLQKSFAQERAAIDAGGDSVVEKVNNALAQKDLEIYKLHNKTSELTQTITQMRDERIKTIEAHQSRVKQLQDKYMGMLKESENIQKNDIMQQIQEKFEAEKIVLLKTQKSNFQKQIADIQLTLHSQIDAARLSRDQTAVEAKKKISAFELELTKVRAENEKLKIRILSLETQTPVEPSKLLAANEISRLKELESEITKKSAEIGFLKETVKMECEERMQLLASLDTIQRGVNFNKPNSTTSSSTVDNQSKSTAKNIKSAKKEGFSEETVSTTQYQKLMAMAKD</sequence>
<evidence type="ECO:0000313" key="4">
    <source>
        <dbReference type="Proteomes" id="UP001211907"/>
    </source>
</evidence>
<gene>
    <name evidence="3" type="ORF">HK100_003089</name>
</gene>
<reference evidence="3" key="1">
    <citation type="submission" date="2020-05" db="EMBL/GenBank/DDBJ databases">
        <title>Phylogenomic resolution of chytrid fungi.</title>
        <authorList>
            <person name="Stajich J.E."/>
            <person name="Amses K."/>
            <person name="Simmons R."/>
            <person name="Seto K."/>
            <person name="Myers J."/>
            <person name="Bonds A."/>
            <person name="Quandt C.A."/>
            <person name="Barry K."/>
            <person name="Liu P."/>
            <person name="Grigoriev I."/>
            <person name="Longcore J.E."/>
            <person name="James T.Y."/>
        </authorList>
    </citation>
    <scope>NUCLEOTIDE SEQUENCE</scope>
    <source>
        <strain evidence="3">JEL0513</strain>
    </source>
</reference>
<evidence type="ECO:0000256" key="1">
    <source>
        <dbReference type="SAM" id="Coils"/>
    </source>
</evidence>
<protein>
    <submittedName>
        <fullName evidence="3">Uncharacterized protein</fullName>
    </submittedName>
</protein>
<dbReference type="InterPro" id="IPR038799">
    <property type="entry name" value="LEKR1"/>
</dbReference>
<feature type="coiled-coil region" evidence="1">
    <location>
        <begin position="388"/>
        <end position="422"/>
    </location>
</feature>
<dbReference type="EMBL" id="JADGJH010000175">
    <property type="protein sequence ID" value="KAJ3135034.1"/>
    <property type="molecule type" value="Genomic_DNA"/>
</dbReference>
<feature type="coiled-coil region" evidence="1">
    <location>
        <begin position="235"/>
        <end position="340"/>
    </location>
</feature>
<proteinExistence type="predicted"/>
<dbReference type="Proteomes" id="UP001211907">
    <property type="component" value="Unassembled WGS sequence"/>
</dbReference>
<feature type="region of interest" description="Disordered" evidence="2">
    <location>
        <begin position="568"/>
        <end position="600"/>
    </location>
</feature>
<evidence type="ECO:0000256" key="2">
    <source>
        <dbReference type="SAM" id="MobiDB-lite"/>
    </source>
</evidence>
<organism evidence="3 4">
    <name type="scientific">Physocladia obscura</name>
    <dbReference type="NCBI Taxonomy" id="109957"/>
    <lineage>
        <taxon>Eukaryota</taxon>
        <taxon>Fungi</taxon>
        <taxon>Fungi incertae sedis</taxon>
        <taxon>Chytridiomycota</taxon>
        <taxon>Chytridiomycota incertae sedis</taxon>
        <taxon>Chytridiomycetes</taxon>
        <taxon>Chytridiales</taxon>
        <taxon>Chytriomycetaceae</taxon>
        <taxon>Physocladia</taxon>
    </lineage>
</organism>
<feature type="coiled-coil region" evidence="1">
    <location>
        <begin position="473"/>
        <end position="544"/>
    </location>
</feature>
<dbReference type="PANTHER" id="PTHR34251">
    <property type="entry name" value="LEUCINE-, GLUTAMATE- AND LYSINE-RICH PROTEIN 1"/>
    <property type="match status" value="1"/>
</dbReference>
<dbReference type="PANTHER" id="PTHR34251:SF1">
    <property type="entry name" value="LEUCINE, GLUTAMATE AND LYSINE RICH 1"/>
    <property type="match status" value="1"/>
</dbReference>
<dbReference type="AlphaFoldDB" id="A0AAD5TCU6"/>
<comment type="caution">
    <text evidence="3">The sequence shown here is derived from an EMBL/GenBank/DDBJ whole genome shotgun (WGS) entry which is preliminary data.</text>
</comment>
<keyword evidence="1" id="KW-0175">Coiled coil</keyword>